<evidence type="ECO:0000256" key="5">
    <source>
        <dbReference type="ARBA" id="ARBA00015035"/>
    </source>
</evidence>
<dbReference type="Pfam" id="PF01872">
    <property type="entry name" value="RibD_C"/>
    <property type="match status" value="1"/>
</dbReference>
<comment type="caution">
    <text evidence="14">The sequence shown here is derived from an EMBL/GenBank/DDBJ whole genome shotgun (WGS) entry which is preliminary data.</text>
</comment>
<evidence type="ECO:0000256" key="11">
    <source>
        <dbReference type="ARBA" id="ARBA00047550"/>
    </source>
</evidence>
<evidence type="ECO:0000256" key="8">
    <source>
        <dbReference type="ARBA" id="ARBA00023002"/>
    </source>
</evidence>
<name>A0AAN7BR10_9PEZI</name>
<sequence length="197" mass="21577">MTHHLRTHHSAILIGVNTALADDPALNSRLENTPLSKQPRPIILDPRGRWDFTQESKVMQLASKGEGKAPFVILGEGTEVDEEKRKLLERVGGKFLEVKLGAENGRFEWVGVLRVLKGEGLDSVMVEGGGEVINSLLVGEGNRYVDSVIVTIAPTWLGKGGVVVSPPREEGKKQVRLKDVVWVPCGEDVVLCGRIER</sequence>
<keyword evidence="7" id="KW-0521">NADP</keyword>
<evidence type="ECO:0000313" key="15">
    <source>
        <dbReference type="Proteomes" id="UP001301958"/>
    </source>
</evidence>
<dbReference type="InterPro" id="IPR002734">
    <property type="entry name" value="RibDG_C"/>
</dbReference>
<dbReference type="PANTHER" id="PTHR38011">
    <property type="entry name" value="DIHYDROFOLATE REDUCTASE FAMILY PROTEIN (AFU_ORTHOLOGUE AFUA_8G06820)"/>
    <property type="match status" value="1"/>
</dbReference>
<dbReference type="SUPFAM" id="SSF53597">
    <property type="entry name" value="Dihydrofolate reductase-like"/>
    <property type="match status" value="1"/>
</dbReference>
<dbReference type="InterPro" id="IPR050765">
    <property type="entry name" value="Riboflavin_Biosynth_HTPR"/>
</dbReference>
<dbReference type="PANTHER" id="PTHR38011:SF7">
    <property type="entry name" value="2,5-DIAMINO-6-RIBOSYLAMINO-4(3H)-PYRIMIDINONE 5'-PHOSPHATE REDUCTASE"/>
    <property type="match status" value="1"/>
</dbReference>
<dbReference type="InterPro" id="IPR024072">
    <property type="entry name" value="DHFR-like_dom_sf"/>
</dbReference>
<evidence type="ECO:0000259" key="13">
    <source>
        <dbReference type="Pfam" id="PF01872"/>
    </source>
</evidence>
<dbReference type="GO" id="GO:0009231">
    <property type="term" value="P:riboflavin biosynthetic process"/>
    <property type="evidence" value="ECO:0007669"/>
    <property type="project" value="UniProtKB-KW"/>
</dbReference>
<keyword evidence="15" id="KW-1185">Reference proteome</keyword>
<evidence type="ECO:0000256" key="2">
    <source>
        <dbReference type="ARBA" id="ARBA00005104"/>
    </source>
</evidence>
<evidence type="ECO:0000256" key="10">
    <source>
        <dbReference type="ARBA" id="ARBA00031630"/>
    </source>
</evidence>
<evidence type="ECO:0000256" key="7">
    <source>
        <dbReference type="ARBA" id="ARBA00022857"/>
    </source>
</evidence>
<evidence type="ECO:0000256" key="12">
    <source>
        <dbReference type="ARBA" id="ARBA00049020"/>
    </source>
</evidence>
<evidence type="ECO:0000256" key="3">
    <source>
        <dbReference type="ARBA" id="ARBA00009723"/>
    </source>
</evidence>
<keyword evidence="8" id="KW-0560">Oxidoreductase</keyword>
<dbReference type="GO" id="GO:0008703">
    <property type="term" value="F:5-amino-6-(5-phosphoribosylamino)uracil reductase activity"/>
    <property type="evidence" value="ECO:0007669"/>
    <property type="project" value="InterPro"/>
</dbReference>
<protein>
    <recommendedName>
        <fullName evidence="5">2,5-diamino-6-ribosylamino-4(3H)-pyrimidinone 5'-phosphate reductase</fullName>
        <ecNumber evidence="4">1.1.1.302</ecNumber>
    </recommendedName>
    <alternativeName>
        <fullName evidence="10">2,5-diamino-6-(5-phospho-D-ribosylamino)pyrimidin-4(3H)-one reductase</fullName>
    </alternativeName>
    <alternativeName>
        <fullName evidence="9">2,5-diamino-6-ribitylamino-4(3H)-pyrimidinone 5'-phosphate synthase</fullName>
    </alternativeName>
</protein>
<comment type="similarity">
    <text evidence="3">Belongs to the HTP reductase family.</text>
</comment>
<dbReference type="EC" id="1.1.1.302" evidence="4"/>
<dbReference type="EMBL" id="MU865326">
    <property type="protein sequence ID" value="KAK4227842.1"/>
    <property type="molecule type" value="Genomic_DNA"/>
</dbReference>
<feature type="domain" description="Bacterial bifunctional deaminase-reductase C-terminal" evidence="13">
    <location>
        <begin position="2"/>
        <end position="191"/>
    </location>
</feature>
<comment type="catalytic activity">
    <reaction evidence="12">
        <text>2,5-diamino-6-(1-D-ribitylamino)pyrimidin-4(3H)-one 5'-phosphate + NADP(+) = 2,5-diamino-6-(1-D-ribosylamino)pyrimidin-4(3H)-one 5'-phosphate + NADPH + H(+)</text>
        <dbReference type="Rhea" id="RHEA:27278"/>
        <dbReference type="ChEBI" id="CHEBI:15378"/>
        <dbReference type="ChEBI" id="CHEBI:57783"/>
        <dbReference type="ChEBI" id="CHEBI:58349"/>
        <dbReference type="ChEBI" id="CHEBI:58890"/>
        <dbReference type="ChEBI" id="CHEBI:59545"/>
        <dbReference type="EC" id="1.1.1.302"/>
    </reaction>
</comment>
<proteinExistence type="inferred from homology"/>
<dbReference type="AlphaFoldDB" id="A0AAN7BR10"/>
<reference evidence="14" key="1">
    <citation type="journal article" date="2023" name="Mol. Phylogenet. Evol.">
        <title>Genome-scale phylogeny and comparative genomics of the fungal order Sordariales.</title>
        <authorList>
            <person name="Hensen N."/>
            <person name="Bonometti L."/>
            <person name="Westerberg I."/>
            <person name="Brannstrom I.O."/>
            <person name="Guillou S."/>
            <person name="Cros-Aarteil S."/>
            <person name="Calhoun S."/>
            <person name="Haridas S."/>
            <person name="Kuo A."/>
            <person name="Mondo S."/>
            <person name="Pangilinan J."/>
            <person name="Riley R."/>
            <person name="LaButti K."/>
            <person name="Andreopoulos B."/>
            <person name="Lipzen A."/>
            <person name="Chen C."/>
            <person name="Yan M."/>
            <person name="Daum C."/>
            <person name="Ng V."/>
            <person name="Clum A."/>
            <person name="Steindorff A."/>
            <person name="Ohm R.A."/>
            <person name="Martin F."/>
            <person name="Silar P."/>
            <person name="Natvig D.O."/>
            <person name="Lalanne C."/>
            <person name="Gautier V."/>
            <person name="Ament-Velasquez S.L."/>
            <person name="Kruys A."/>
            <person name="Hutchinson M.I."/>
            <person name="Powell A.J."/>
            <person name="Barry K."/>
            <person name="Miller A.N."/>
            <person name="Grigoriev I.V."/>
            <person name="Debuchy R."/>
            <person name="Gladieux P."/>
            <person name="Hiltunen Thoren M."/>
            <person name="Johannesson H."/>
        </authorList>
    </citation>
    <scope>NUCLEOTIDE SEQUENCE</scope>
    <source>
        <strain evidence="14">CBS 990.96</strain>
    </source>
</reference>
<comment type="pathway">
    <text evidence="2">Cofactor biosynthesis; riboflavin biosynthesis.</text>
</comment>
<organism evidence="14 15">
    <name type="scientific">Podospora fimiseda</name>
    <dbReference type="NCBI Taxonomy" id="252190"/>
    <lineage>
        <taxon>Eukaryota</taxon>
        <taxon>Fungi</taxon>
        <taxon>Dikarya</taxon>
        <taxon>Ascomycota</taxon>
        <taxon>Pezizomycotina</taxon>
        <taxon>Sordariomycetes</taxon>
        <taxon>Sordariomycetidae</taxon>
        <taxon>Sordariales</taxon>
        <taxon>Podosporaceae</taxon>
        <taxon>Podospora</taxon>
    </lineage>
</organism>
<evidence type="ECO:0000256" key="6">
    <source>
        <dbReference type="ARBA" id="ARBA00022619"/>
    </source>
</evidence>
<evidence type="ECO:0000256" key="4">
    <source>
        <dbReference type="ARBA" id="ARBA00012851"/>
    </source>
</evidence>
<comment type="function">
    <text evidence="1">Catalyzes an early step in riboflavin biosynthesis, the NADPH-dependent reduction of the ribose side chain of 2,5-diamino-6-ribosylamino-4(3H)-pyrimidinone 5'-phosphate, yielding 2,5-diamino-6-ribitylamino-4(3H)-pyrimidinone 5'-phosphate.</text>
</comment>
<evidence type="ECO:0000256" key="1">
    <source>
        <dbReference type="ARBA" id="ARBA00003555"/>
    </source>
</evidence>
<evidence type="ECO:0000313" key="14">
    <source>
        <dbReference type="EMBL" id="KAK4227842.1"/>
    </source>
</evidence>
<comment type="catalytic activity">
    <reaction evidence="11">
        <text>2,5-diamino-6-(1-D-ribitylamino)pyrimidin-4(3H)-one 5'-phosphate + NAD(+) = 2,5-diamino-6-(1-D-ribosylamino)pyrimidin-4(3H)-one 5'-phosphate + NADH + H(+)</text>
        <dbReference type="Rhea" id="RHEA:27274"/>
        <dbReference type="ChEBI" id="CHEBI:15378"/>
        <dbReference type="ChEBI" id="CHEBI:57540"/>
        <dbReference type="ChEBI" id="CHEBI:57945"/>
        <dbReference type="ChEBI" id="CHEBI:58890"/>
        <dbReference type="ChEBI" id="CHEBI:59545"/>
        <dbReference type="EC" id="1.1.1.302"/>
    </reaction>
</comment>
<accession>A0AAN7BR10</accession>
<dbReference type="Proteomes" id="UP001301958">
    <property type="component" value="Unassembled WGS sequence"/>
</dbReference>
<keyword evidence="6" id="KW-0686">Riboflavin biosynthesis</keyword>
<evidence type="ECO:0000256" key="9">
    <source>
        <dbReference type="ARBA" id="ARBA00030073"/>
    </source>
</evidence>
<dbReference type="Gene3D" id="3.40.430.10">
    <property type="entry name" value="Dihydrofolate Reductase, subunit A"/>
    <property type="match status" value="1"/>
</dbReference>
<reference evidence="14" key="2">
    <citation type="submission" date="2023-05" db="EMBL/GenBank/DDBJ databases">
        <authorList>
            <consortium name="Lawrence Berkeley National Laboratory"/>
            <person name="Steindorff A."/>
            <person name="Hensen N."/>
            <person name="Bonometti L."/>
            <person name="Westerberg I."/>
            <person name="Brannstrom I.O."/>
            <person name="Guillou S."/>
            <person name="Cros-Aarteil S."/>
            <person name="Calhoun S."/>
            <person name="Haridas S."/>
            <person name="Kuo A."/>
            <person name="Mondo S."/>
            <person name="Pangilinan J."/>
            <person name="Riley R."/>
            <person name="Labutti K."/>
            <person name="Andreopoulos B."/>
            <person name="Lipzen A."/>
            <person name="Chen C."/>
            <person name="Yanf M."/>
            <person name="Daum C."/>
            <person name="Ng V."/>
            <person name="Clum A."/>
            <person name="Ohm R."/>
            <person name="Martin F."/>
            <person name="Silar P."/>
            <person name="Natvig D."/>
            <person name="Lalanne C."/>
            <person name="Gautier V."/>
            <person name="Ament-Velasquez S.L."/>
            <person name="Kruys A."/>
            <person name="Hutchinson M.I."/>
            <person name="Powell A.J."/>
            <person name="Barry K."/>
            <person name="Miller A.N."/>
            <person name="Grigoriev I.V."/>
            <person name="Debuchy R."/>
            <person name="Gladieux P."/>
            <person name="Thoren M.H."/>
            <person name="Johannesson H."/>
        </authorList>
    </citation>
    <scope>NUCLEOTIDE SEQUENCE</scope>
    <source>
        <strain evidence="14">CBS 990.96</strain>
    </source>
</reference>
<gene>
    <name evidence="14" type="ORF">QBC38DRAFT_476688</name>
</gene>